<gene>
    <name evidence="2" type="ORF">JK361_34995</name>
</gene>
<proteinExistence type="predicted"/>
<dbReference type="RefSeq" id="WP_201826255.1">
    <property type="nucleotide sequence ID" value="NZ_JAERRH010000023.1"/>
</dbReference>
<feature type="region of interest" description="Disordered" evidence="1">
    <location>
        <begin position="1"/>
        <end position="51"/>
    </location>
</feature>
<comment type="caution">
    <text evidence="2">The sequence shown here is derived from an EMBL/GenBank/DDBJ whole genome shotgun (WGS) entry which is preliminary data.</text>
</comment>
<evidence type="ECO:0000313" key="3">
    <source>
        <dbReference type="Proteomes" id="UP000621386"/>
    </source>
</evidence>
<accession>A0ABS1PBG9</accession>
<evidence type="ECO:0000313" key="2">
    <source>
        <dbReference type="EMBL" id="MBL1109727.1"/>
    </source>
</evidence>
<reference evidence="2 3" key="1">
    <citation type="submission" date="2021-01" db="EMBL/GenBank/DDBJ databases">
        <title>WGS of actinomycetes isolated from Thailand.</title>
        <authorList>
            <person name="Thawai C."/>
        </authorList>
    </citation>
    <scope>NUCLEOTIDE SEQUENCE [LARGE SCALE GENOMIC DNA]</scope>
    <source>
        <strain evidence="2 3">CH5-8</strain>
    </source>
</reference>
<sequence>MTATSSRMATNTAAAQNANETGTPKTVPGESENDNAEPPGTKKAPGMAPGA</sequence>
<organism evidence="2 3">
    <name type="scientific">Streptomyces musisoli</name>
    <dbReference type="NCBI Taxonomy" id="2802280"/>
    <lineage>
        <taxon>Bacteria</taxon>
        <taxon>Bacillati</taxon>
        <taxon>Actinomycetota</taxon>
        <taxon>Actinomycetes</taxon>
        <taxon>Kitasatosporales</taxon>
        <taxon>Streptomycetaceae</taxon>
        <taxon>Streptomyces</taxon>
    </lineage>
</organism>
<keyword evidence="3" id="KW-1185">Reference proteome</keyword>
<dbReference type="Proteomes" id="UP000621386">
    <property type="component" value="Unassembled WGS sequence"/>
</dbReference>
<protein>
    <submittedName>
        <fullName evidence="2">Uncharacterized protein</fullName>
    </submittedName>
</protein>
<name>A0ABS1PBG9_9ACTN</name>
<feature type="compositionally biased region" description="Low complexity" evidence="1">
    <location>
        <begin position="9"/>
        <end position="21"/>
    </location>
</feature>
<dbReference type="EMBL" id="JAERRH010000023">
    <property type="protein sequence ID" value="MBL1109727.1"/>
    <property type="molecule type" value="Genomic_DNA"/>
</dbReference>
<evidence type="ECO:0000256" key="1">
    <source>
        <dbReference type="SAM" id="MobiDB-lite"/>
    </source>
</evidence>